<dbReference type="Gene3D" id="3.40.50.10790">
    <property type="entry name" value="S-adenosyl-l-methionine hydroxide adenosyltransferase, N-terminal"/>
    <property type="match status" value="1"/>
</dbReference>
<proteinExistence type="inferred from homology"/>
<evidence type="ECO:0000256" key="1">
    <source>
        <dbReference type="ARBA" id="ARBA00022691"/>
    </source>
</evidence>
<keyword evidence="6" id="KW-1185">Reference proteome</keyword>
<dbReference type="Pfam" id="PF01887">
    <property type="entry name" value="SAM_HAT_N"/>
    <property type="match status" value="1"/>
</dbReference>
<dbReference type="InterPro" id="IPR002747">
    <property type="entry name" value="SAM_OH_AdoTrfase"/>
</dbReference>
<name>A0ABT6F9A3_9BACT</name>
<evidence type="ECO:0000259" key="4">
    <source>
        <dbReference type="Pfam" id="PF20257"/>
    </source>
</evidence>
<dbReference type="PIRSF" id="PIRSF006779">
    <property type="entry name" value="UCP006779"/>
    <property type="match status" value="1"/>
</dbReference>
<gene>
    <name evidence="5" type="ORF">PZE19_10285</name>
</gene>
<dbReference type="Gene3D" id="2.40.30.90">
    <property type="entry name" value="Bacterial fluorinating enzyme like"/>
    <property type="match status" value="1"/>
</dbReference>
<evidence type="ECO:0000313" key="6">
    <source>
        <dbReference type="Proteomes" id="UP001216907"/>
    </source>
</evidence>
<dbReference type="PANTHER" id="PTHR35092:SF1">
    <property type="entry name" value="CHLORINASE MJ1651"/>
    <property type="match status" value="1"/>
</dbReference>
<accession>A0ABT6F9A3</accession>
<dbReference type="RefSeq" id="WP_277860525.1">
    <property type="nucleotide sequence ID" value="NZ_JARRAG010000002.1"/>
</dbReference>
<dbReference type="Pfam" id="PF20257">
    <property type="entry name" value="SAM_HAT_C"/>
    <property type="match status" value="1"/>
</dbReference>
<feature type="domain" description="S-adenosyl-l-methionine hydroxide adenosyltransferase N-terminal" evidence="3">
    <location>
        <begin position="6"/>
        <end position="151"/>
    </location>
</feature>
<dbReference type="InterPro" id="IPR046470">
    <property type="entry name" value="SAM_HAT_C"/>
</dbReference>
<dbReference type="SUPFAM" id="SSF102522">
    <property type="entry name" value="Bacterial fluorinating enzyme, N-terminal domain"/>
    <property type="match status" value="1"/>
</dbReference>
<keyword evidence="1" id="KW-0949">S-adenosyl-L-methionine</keyword>
<comment type="similarity">
    <text evidence="2">Belongs to the SAM hydrolase / SAM-dependent halogenase family.</text>
</comment>
<protein>
    <submittedName>
        <fullName evidence="5">SAM-dependent chlorinase/fluorinase</fullName>
    </submittedName>
</protein>
<evidence type="ECO:0000259" key="3">
    <source>
        <dbReference type="Pfam" id="PF01887"/>
    </source>
</evidence>
<reference evidence="5 6" key="1">
    <citation type="submission" date="2023-03" db="EMBL/GenBank/DDBJ databases">
        <title>Paludisphaera mucosa sp. nov. a novel planctomycete from northern fen.</title>
        <authorList>
            <person name="Ivanova A."/>
        </authorList>
    </citation>
    <scope>NUCLEOTIDE SEQUENCE [LARGE SCALE GENOMIC DNA]</scope>
    <source>
        <strain evidence="5 6">Pla2</strain>
    </source>
</reference>
<evidence type="ECO:0000313" key="5">
    <source>
        <dbReference type="EMBL" id="MDG3004163.1"/>
    </source>
</evidence>
<organism evidence="5 6">
    <name type="scientific">Paludisphaera mucosa</name>
    <dbReference type="NCBI Taxonomy" id="3030827"/>
    <lineage>
        <taxon>Bacteria</taxon>
        <taxon>Pseudomonadati</taxon>
        <taxon>Planctomycetota</taxon>
        <taxon>Planctomycetia</taxon>
        <taxon>Isosphaerales</taxon>
        <taxon>Isosphaeraceae</taxon>
        <taxon>Paludisphaera</taxon>
    </lineage>
</organism>
<dbReference type="SUPFAM" id="SSF101852">
    <property type="entry name" value="Bacterial fluorinating enzyme, C-terminal domain"/>
    <property type="match status" value="1"/>
</dbReference>
<comment type="caution">
    <text evidence="5">The sequence shown here is derived from an EMBL/GenBank/DDBJ whole genome shotgun (WGS) entry which is preliminary data.</text>
</comment>
<sequence>MTPGIVTLTTDFGLEGPYVAAMKGILLGLAPGVTMVDVCHSIAPQNVLEGAFVLDGIVAAFPPGTIHLAVVDPGVGTRRRLLAIKAAGQWFVLPDNGLITGVAHAHGVEGAWEVSNRALARREIAPTFHGRDVLAPAAAHLLKGGDPDELGPTTTRFVTIRNFEATPADNGCIGEVIFKDAFGNLITNIKEAQLAARPADAWVVEIGGRRIEGVARTYGESSPGGLIALLGSSGWVEVAVVNGDAGRLLSAGPGTTVWLRPRS</sequence>
<feature type="domain" description="S-adenosyl-l-methionine hydroxide adenosyltransferase C-terminal" evidence="4">
    <location>
        <begin position="174"/>
        <end position="257"/>
    </location>
</feature>
<dbReference type="EMBL" id="JARRAG010000002">
    <property type="protein sequence ID" value="MDG3004163.1"/>
    <property type="molecule type" value="Genomic_DNA"/>
</dbReference>
<dbReference type="InterPro" id="IPR023228">
    <property type="entry name" value="SAM_OH_AdoTrfase_N_sf"/>
</dbReference>
<evidence type="ECO:0000256" key="2">
    <source>
        <dbReference type="ARBA" id="ARBA00024035"/>
    </source>
</evidence>
<dbReference type="PANTHER" id="PTHR35092">
    <property type="entry name" value="CHLORINASE MJ1651"/>
    <property type="match status" value="1"/>
</dbReference>
<dbReference type="Proteomes" id="UP001216907">
    <property type="component" value="Unassembled WGS sequence"/>
</dbReference>
<dbReference type="InterPro" id="IPR023227">
    <property type="entry name" value="SAM_OH_AdoTrfase_C_sf"/>
</dbReference>
<dbReference type="InterPro" id="IPR046469">
    <property type="entry name" value="SAM_HAT_N"/>
</dbReference>